<name>A7TH65_VANPO</name>
<dbReference type="Gene3D" id="3.30.420.10">
    <property type="entry name" value="Ribonuclease H-like superfamily/Ribonuclease H"/>
    <property type="match status" value="1"/>
</dbReference>
<dbReference type="InterPro" id="IPR025687">
    <property type="entry name" value="Znf-C4pol"/>
</dbReference>
<evidence type="ECO:0000256" key="11">
    <source>
        <dbReference type="ARBA" id="ARBA00022833"/>
    </source>
</evidence>
<dbReference type="GO" id="GO:0016035">
    <property type="term" value="C:zeta DNA polymerase complex"/>
    <property type="evidence" value="ECO:0007669"/>
    <property type="project" value="EnsemblFungi"/>
</dbReference>
<evidence type="ECO:0000256" key="7">
    <source>
        <dbReference type="ARBA" id="ARBA00022705"/>
    </source>
</evidence>
<keyword evidence="28" id="KW-1185">Reference proteome</keyword>
<dbReference type="EMBL" id="DS480390">
    <property type="protein sequence ID" value="EDO18346.1"/>
    <property type="molecule type" value="Genomic_DNA"/>
</dbReference>
<dbReference type="Gene3D" id="3.30.342.10">
    <property type="entry name" value="DNA Polymerase, chain B, domain 1"/>
    <property type="match status" value="1"/>
</dbReference>
<evidence type="ECO:0000256" key="8">
    <source>
        <dbReference type="ARBA" id="ARBA00022723"/>
    </source>
</evidence>
<dbReference type="RefSeq" id="XP_001646204.1">
    <property type="nucleotide sequence ID" value="XM_001646154.1"/>
</dbReference>
<dbReference type="PhylomeDB" id="A7TH65"/>
<evidence type="ECO:0000256" key="6">
    <source>
        <dbReference type="ARBA" id="ARBA00022695"/>
    </source>
</evidence>
<dbReference type="InterPro" id="IPR056435">
    <property type="entry name" value="DPOD/Z_N"/>
</dbReference>
<comment type="cofactor">
    <cofactor evidence="1 20">
        <name>[4Fe-4S] cluster</name>
        <dbReference type="ChEBI" id="CHEBI:49883"/>
    </cofactor>
</comment>
<keyword evidence="10 20" id="KW-0863">Zinc-finger</keyword>
<dbReference type="FunFam" id="1.10.132.60:FF:000007">
    <property type="entry name" value="DNA polymerase"/>
    <property type="match status" value="1"/>
</dbReference>
<keyword evidence="5 20" id="KW-0808">Transferase</keyword>
<comment type="subunit">
    <text evidence="19">Forms DNA polymerase zeta with REV7.</text>
</comment>
<reference evidence="27 28" key="1">
    <citation type="journal article" date="2007" name="Proc. Natl. Acad. Sci. U.S.A.">
        <title>Independent sorting-out of thousands of duplicated gene pairs in two yeast species descended from a whole-genome duplication.</title>
        <authorList>
            <person name="Scannell D.R."/>
            <person name="Frank A.C."/>
            <person name="Conant G.C."/>
            <person name="Byrne K.P."/>
            <person name="Woolfit M."/>
            <person name="Wolfe K.H."/>
        </authorList>
    </citation>
    <scope>NUCLEOTIDE SEQUENCE [LARGE SCALE GENOMIC DNA]</scope>
    <source>
        <strain evidence="28">ATCC 22028 / DSM 70294 / BCRC 21397 / CBS 2163 / NBRC 10782 / NRRL Y-8283 / UCD 57-17</strain>
    </source>
</reference>
<dbReference type="PANTHER" id="PTHR45812:SF1">
    <property type="entry name" value="DNA POLYMERASE ZETA CATALYTIC SUBUNIT"/>
    <property type="match status" value="1"/>
</dbReference>
<dbReference type="FunFam" id="1.10.287.690:FF:000002">
    <property type="entry name" value="DNA polymerase zeta"/>
    <property type="match status" value="1"/>
</dbReference>
<dbReference type="Pfam" id="PF24055">
    <property type="entry name" value="POL3_N"/>
    <property type="match status" value="1"/>
</dbReference>
<feature type="coiled-coil region" evidence="21">
    <location>
        <begin position="412"/>
        <end position="459"/>
    </location>
</feature>
<sequence>MDSEDIISGATSSLPIDDGIYVQMNCYDSYMSCPTQLDSQYGSSLPLHRFESVPVIRVYGSLPTGHTVLCHVHGVFPYIYIRYDGNVYDSSLELNQRCARLHKLFEDKLKTSDTSSKRNKAKGSKTNRYGDGNRLKYIANVSIVKAIPFYGFNVGWSLFYKISLLNPKYSNKVSDLIRDGVMFDNEVETFESHIPYLLQFSSDYNLFGCSWIKLDKCYFRKPILNTILDLDKILNNEDLSSFIERFCDTNTLSTQEYPRIGNSLIEIDIIPQFIRNRDDLEFIKLHHDFIEKTNESYKHFKTSYVHSTKNLFKDIQRLRKESGLKPYEEPKPFERYEKEIIFERTAEYQRLYEKAASNSNNLKDEQIKFESFIYNDWRFDKIDTPSISVAELWPKLKLLKNDQADIKKSESNTNSRKDIDELINEYEEVNENSDSNTPIDIDEEACQDEKNELKNMLDEEDISSLPVGKIDNNSEIFSMDTFMTQTFKKRKCKKIDSTSNVDNNSKKLKMMNKNIGIKNSHNSLVFRSPPILFNDILNDLESEGYPKIDYCDPYFGNPIDLKDKVYKYAGKRFEIRSHHLGCKIPIQFDNEEIMLESHSETKYSSTWKYIPKPPSYNNVKTGSLKSPKKCFDSQIDKNYSINRSYLKSKNPVIPKVRKLKIHDVLTHFTLEVHTDNIGSKFPDPKNDSVRLIAWKIDDETYPFQLDVASEGFMIFCGPETEVSNYHLKRIEQAAGSSAIGFYETEIDMFDALIDLILFFDPDILSGFEVQSASWGYLIDRYRFIQKESLLEELSRVSIDEASRYIDKWGSNRSSGVKVTGRHIINIWRAMRASTNFNQYTIENLCSKLLNKRLPHFSFSDLSKMWNGNDVTEIKTVMSYWMTRVRCNMLLLKKQEYITRVTEQSRLIGIDFYSVYYRGSQYNVESFLIRLCKSEEFLLVSPSKEKVRDQRSLECVPLIMEPESAFYKSPLLVLDFQSLYPSIMIAYNYCYSTMLGRVEDLKPNGNQIGATTLSIPNNLLKLLKDDIQISPNGVVFLKSTVRKSILSKMLTDILKTRVMVKNTMSELQNVSSDLNKIMNNRQLALKLLANVTYGYSSASFSGRMPCSDLADSIVQTGRDTLQNAINLIESNDNWGAKVVYGDTDSLFVYLPGKSREESFKIGRSIVEEVTKQNPDPIILKFEKVYHPCLLLSKKRYVGYSFEKESQKEPIFDAKGIETVRRDGHAAQQYIVEKSIRLLFETKNLSKISEYLLEQFARIETGSISIQDFCFAKEAKLGTYKSEKSTPAGAIVAMRAMENDHRAKPQYKERVPYLIVKGKQGQILRERGVSPEEFLKNPNLELDAEYYIMKTLIPPLDRIFNILGVSVKDWISASKKNLKLDYSRRNTNTLSNVKCMTCINCKEKMAENKTHLCVHCNNEKPTVSVQLLQRQLRKQERLKKTLTACRICSYKYTHDAGIMGSAISVKCNSYDCPVYYSRIKLQEYFHSEEYKTLVKTLDLLDNDLW</sequence>
<evidence type="ECO:0000313" key="27">
    <source>
        <dbReference type="EMBL" id="EDO18346.1"/>
    </source>
</evidence>
<evidence type="ECO:0000256" key="15">
    <source>
        <dbReference type="ARBA" id="ARBA00023125"/>
    </source>
</evidence>
<dbReference type="InterPro" id="IPR023211">
    <property type="entry name" value="DNA_pol_palm_dom_sf"/>
</dbReference>
<dbReference type="Gene3D" id="1.10.132.60">
    <property type="entry name" value="DNA polymerase family B, C-terminal domain"/>
    <property type="match status" value="1"/>
</dbReference>
<dbReference type="OMA" id="GRNKMGF"/>
<dbReference type="GO" id="GO:0003677">
    <property type="term" value="F:DNA binding"/>
    <property type="evidence" value="ECO:0007669"/>
    <property type="project" value="UniProtKB-KW"/>
</dbReference>
<dbReference type="Gene3D" id="1.10.287.690">
    <property type="entry name" value="Helix hairpin bin"/>
    <property type="match status" value="1"/>
</dbReference>
<dbReference type="InterPro" id="IPR030559">
    <property type="entry name" value="PolZ_Rev3"/>
</dbReference>
<evidence type="ECO:0000259" key="23">
    <source>
        <dbReference type="Pfam" id="PF03104"/>
    </source>
</evidence>
<evidence type="ECO:0000256" key="16">
    <source>
        <dbReference type="ARBA" id="ARBA00023204"/>
    </source>
</evidence>
<dbReference type="GO" id="GO:0000166">
    <property type="term" value="F:nucleotide binding"/>
    <property type="evidence" value="ECO:0007669"/>
    <property type="project" value="InterPro"/>
</dbReference>
<keyword evidence="14 20" id="KW-0411">Iron-sulfur</keyword>
<dbReference type="SUPFAM" id="SSF56672">
    <property type="entry name" value="DNA/RNA polymerases"/>
    <property type="match status" value="1"/>
</dbReference>
<keyword evidence="7 20" id="KW-0235">DNA replication</keyword>
<dbReference type="InterPro" id="IPR056447">
    <property type="entry name" value="REV3_N"/>
</dbReference>
<keyword evidence="16" id="KW-0234">DNA repair</keyword>
<dbReference type="Pfam" id="PF24065">
    <property type="entry name" value="REV3_N"/>
    <property type="match status" value="1"/>
</dbReference>
<evidence type="ECO:0000259" key="24">
    <source>
        <dbReference type="Pfam" id="PF14260"/>
    </source>
</evidence>
<dbReference type="Pfam" id="PF00136">
    <property type="entry name" value="DNA_pol_B"/>
    <property type="match status" value="1"/>
</dbReference>
<dbReference type="Proteomes" id="UP000000267">
    <property type="component" value="Unassembled WGS sequence"/>
</dbReference>
<keyword evidence="11 20" id="KW-0862">Zinc</keyword>
<dbReference type="InterPro" id="IPR042087">
    <property type="entry name" value="DNA_pol_B_thumb"/>
</dbReference>
<dbReference type="GO" id="GO:0042276">
    <property type="term" value="P:error-prone translesion synthesis"/>
    <property type="evidence" value="ECO:0007669"/>
    <property type="project" value="EnsemblFungi"/>
</dbReference>
<dbReference type="CDD" id="cd05778">
    <property type="entry name" value="DNA_polB_zeta_exo"/>
    <property type="match status" value="1"/>
</dbReference>
<dbReference type="InterPro" id="IPR036397">
    <property type="entry name" value="RNaseH_sf"/>
</dbReference>
<proteinExistence type="inferred from homology"/>
<comment type="subcellular location">
    <subcellularLocation>
        <location evidence="2 20">Nucleus</location>
    </subcellularLocation>
</comment>
<keyword evidence="13 20" id="KW-0408">Iron</keyword>
<dbReference type="SUPFAM" id="SSF53098">
    <property type="entry name" value="Ribonuclease H-like"/>
    <property type="match status" value="1"/>
</dbReference>
<dbReference type="PANTHER" id="PTHR45812">
    <property type="entry name" value="DNA POLYMERASE ZETA CATALYTIC SUBUNIT"/>
    <property type="match status" value="1"/>
</dbReference>
<dbReference type="InterPro" id="IPR017964">
    <property type="entry name" value="DNA-dir_DNA_pol_B_CS"/>
</dbReference>
<evidence type="ECO:0000256" key="5">
    <source>
        <dbReference type="ARBA" id="ARBA00022679"/>
    </source>
</evidence>
<evidence type="ECO:0000256" key="14">
    <source>
        <dbReference type="ARBA" id="ARBA00023014"/>
    </source>
</evidence>
<accession>A7TH65</accession>
<keyword evidence="12 20" id="KW-0239">DNA-directed DNA polymerase</keyword>
<keyword evidence="17 20" id="KW-0539">Nucleus</keyword>
<evidence type="ECO:0000259" key="25">
    <source>
        <dbReference type="Pfam" id="PF24055"/>
    </source>
</evidence>
<gene>
    <name evidence="27" type="ORF">Kpol_1013p17</name>
</gene>
<evidence type="ECO:0000256" key="12">
    <source>
        <dbReference type="ARBA" id="ARBA00022932"/>
    </source>
</evidence>
<dbReference type="SMART" id="SM00486">
    <property type="entry name" value="POLBc"/>
    <property type="match status" value="1"/>
</dbReference>
<dbReference type="OrthoDB" id="2414538at2759"/>
<keyword evidence="15 20" id="KW-0238">DNA-binding</keyword>
<dbReference type="HOGENOM" id="CLU_000203_3_1_1"/>
<dbReference type="GO" id="GO:0005739">
    <property type="term" value="C:mitochondrion"/>
    <property type="evidence" value="ECO:0007669"/>
    <property type="project" value="EnsemblFungi"/>
</dbReference>
<dbReference type="InterPro" id="IPR006133">
    <property type="entry name" value="DNA-dir_DNA_pol_B_exonuc"/>
</dbReference>
<dbReference type="GO" id="GO:0070987">
    <property type="term" value="P:error-free translesion synthesis"/>
    <property type="evidence" value="ECO:0007669"/>
    <property type="project" value="EnsemblFungi"/>
</dbReference>
<feature type="domain" description="C4-type zinc-finger of DNA polymerase delta" evidence="24">
    <location>
        <begin position="1396"/>
        <end position="1476"/>
    </location>
</feature>
<evidence type="ECO:0000256" key="9">
    <source>
        <dbReference type="ARBA" id="ARBA00022763"/>
    </source>
</evidence>
<dbReference type="KEGG" id="vpo:Kpol_1013p17"/>
<dbReference type="Pfam" id="PF14260">
    <property type="entry name" value="zf-C4pol"/>
    <property type="match status" value="1"/>
</dbReference>
<evidence type="ECO:0000256" key="3">
    <source>
        <dbReference type="ARBA" id="ARBA00005755"/>
    </source>
</evidence>
<evidence type="ECO:0000256" key="21">
    <source>
        <dbReference type="SAM" id="Coils"/>
    </source>
</evidence>
<dbReference type="eggNOG" id="KOG0968">
    <property type="taxonomic scope" value="Eukaryota"/>
</dbReference>
<dbReference type="STRING" id="436907.A7TH65"/>
<dbReference type="EC" id="2.7.7.7" evidence="20"/>
<evidence type="ECO:0000313" key="28">
    <source>
        <dbReference type="Proteomes" id="UP000000267"/>
    </source>
</evidence>
<dbReference type="Gene3D" id="3.90.1600.10">
    <property type="entry name" value="Palm domain of DNA polymerase"/>
    <property type="match status" value="1"/>
</dbReference>
<keyword evidence="9" id="KW-0227">DNA damage</keyword>
<comment type="catalytic activity">
    <reaction evidence="18 20">
        <text>DNA(n) + a 2'-deoxyribonucleoside 5'-triphosphate = DNA(n+1) + diphosphate</text>
        <dbReference type="Rhea" id="RHEA:22508"/>
        <dbReference type="Rhea" id="RHEA-COMP:17339"/>
        <dbReference type="Rhea" id="RHEA-COMP:17340"/>
        <dbReference type="ChEBI" id="CHEBI:33019"/>
        <dbReference type="ChEBI" id="CHEBI:61560"/>
        <dbReference type="ChEBI" id="CHEBI:173112"/>
        <dbReference type="EC" id="2.7.7.7"/>
    </reaction>
</comment>
<feature type="domain" description="DNA-directed DNA polymerase family B multifunctional" evidence="22">
    <location>
        <begin position="910"/>
        <end position="1359"/>
    </location>
</feature>
<evidence type="ECO:0000256" key="10">
    <source>
        <dbReference type="ARBA" id="ARBA00022771"/>
    </source>
</evidence>
<evidence type="ECO:0000256" key="4">
    <source>
        <dbReference type="ARBA" id="ARBA00022485"/>
    </source>
</evidence>
<dbReference type="CDD" id="cd05534">
    <property type="entry name" value="POLBc_zeta"/>
    <property type="match status" value="1"/>
</dbReference>
<dbReference type="GeneID" id="5546628"/>
<keyword evidence="6 20" id="KW-0548">Nucleotidyltransferase</keyword>
<dbReference type="Pfam" id="PF03104">
    <property type="entry name" value="DNA_pol_B_exo1"/>
    <property type="match status" value="1"/>
</dbReference>
<evidence type="ECO:0000256" key="13">
    <source>
        <dbReference type="ARBA" id="ARBA00023004"/>
    </source>
</evidence>
<protein>
    <recommendedName>
        <fullName evidence="20">DNA polymerase</fullName>
        <ecNumber evidence="20">2.7.7.7</ecNumber>
    </recommendedName>
</protein>
<evidence type="ECO:0000256" key="19">
    <source>
        <dbReference type="ARBA" id="ARBA00066055"/>
    </source>
</evidence>
<evidence type="ECO:0000256" key="1">
    <source>
        <dbReference type="ARBA" id="ARBA00001966"/>
    </source>
</evidence>
<feature type="domain" description="DNA-directed DNA polymerase family B exonuclease" evidence="23">
    <location>
        <begin position="654"/>
        <end position="842"/>
    </location>
</feature>
<dbReference type="GO" id="GO:0051539">
    <property type="term" value="F:4 iron, 4 sulfur cluster binding"/>
    <property type="evidence" value="ECO:0007669"/>
    <property type="project" value="UniProtKB-KW"/>
</dbReference>
<dbReference type="GO" id="GO:0005634">
    <property type="term" value="C:nucleus"/>
    <property type="evidence" value="ECO:0007669"/>
    <property type="project" value="UniProtKB-SubCell"/>
</dbReference>
<dbReference type="FunCoup" id="A7TH65">
    <property type="interactions" value="699"/>
</dbReference>
<evidence type="ECO:0000256" key="2">
    <source>
        <dbReference type="ARBA" id="ARBA00004123"/>
    </source>
</evidence>
<feature type="domain" description="DNA polymerase delta/zeta catalytic subunit N-terminal" evidence="25">
    <location>
        <begin position="74"/>
        <end position="170"/>
    </location>
</feature>
<dbReference type="InterPro" id="IPR006172">
    <property type="entry name" value="DNA-dir_DNA_pol_B"/>
</dbReference>
<organism evidence="28">
    <name type="scientific">Vanderwaltozyma polyspora (strain ATCC 22028 / DSM 70294 / BCRC 21397 / CBS 2163 / NBRC 10782 / NRRL Y-8283 / UCD 57-17)</name>
    <name type="common">Kluyveromyces polysporus</name>
    <dbReference type="NCBI Taxonomy" id="436907"/>
    <lineage>
        <taxon>Eukaryota</taxon>
        <taxon>Fungi</taxon>
        <taxon>Dikarya</taxon>
        <taxon>Ascomycota</taxon>
        <taxon>Saccharomycotina</taxon>
        <taxon>Saccharomycetes</taxon>
        <taxon>Saccharomycetales</taxon>
        <taxon>Saccharomycetaceae</taxon>
        <taxon>Vanderwaltozyma</taxon>
    </lineage>
</organism>
<dbReference type="GO" id="GO:0006260">
    <property type="term" value="P:DNA replication"/>
    <property type="evidence" value="ECO:0007669"/>
    <property type="project" value="UniProtKB-KW"/>
</dbReference>
<evidence type="ECO:0000256" key="18">
    <source>
        <dbReference type="ARBA" id="ARBA00049244"/>
    </source>
</evidence>
<dbReference type="PRINTS" id="PR00106">
    <property type="entry name" value="DNAPOLB"/>
</dbReference>
<dbReference type="InterPro" id="IPR043502">
    <property type="entry name" value="DNA/RNA_pol_sf"/>
</dbReference>
<evidence type="ECO:0000256" key="17">
    <source>
        <dbReference type="ARBA" id="ARBA00023242"/>
    </source>
</evidence>
<dbReference type="InParanoid" id="A7TH65"/>
<evidence type="ECO:0000259" key="22">
    <source>
        <dbReference type="Pfam" id="PF00136"/>
    </source>
</evidence>
<keyword evidence="8 20" id="KW-0479">Metal-binding</keyword>
<keyword evidence="4 20" id="KW-0004">4Fe-4S</keyword>
<keyword evidence="21" id="KW-0175">Coiled coil</keyword>
<evidence type="ECO:0000259" key="26">
    <source>
        <dbReference type="Pfam" id="PF24065"/>
    </source>
</evidence>
<dbReference type="InterPro" id="IPR012337">
    <property type="entry name" value="RNaseH-like_sf"/>
</dbReference>
<comment type="similarity">
    <text evidence="3 20">Belongs to the DNA polymerase type-B family.</text>
</comment>
<dbReference type="InterPro" id="IPR006134">
    <property type="entry name" value="DNA-dir_DNA_pol_B_multi_dom"/>
</dbReference>
<evidence type="ECO:0000256" key="20">
    <source>
        <dbReference type="RuleBase" id="RU000442"/>
    </source>
</evidence>
<dbReference type="GO" id="GO:0008270">
    <property type="term" value="F:zinc ion binding"/>
    <property type="evidence" value="ECO:0007669"/>
    <property type="project" value="UniProtKB-KW"/>
</dbReference>
<dbReference type="GO" id="GO:0000724">
    <property type="term" value="P:double-strand break repair via homologous recombination"/>
    <property type="evidence" value="ECO:0007669"/>
    <property type="project" value="TreeGrafter"/>
</dbReference>
<dbReference type="PROSITE" id="PS00116">
    <property type="entry name" value="DNA_POLYMERASE_B"/>
    <property type="match status" value="1"/>
</dbReference>
<dbReference type="GO" id="GO:0003887">
    <property type="term" value="F:DNA-directed DNA polymerase activity"/>
    <property type="evidence" value="ECO:0007669"/>
    <property type="project" value="UniProtKB-KW"/>
</dbReference>
<feature type="domain" description="DNA polymerase zeta catalytic subunit N-terminal" evidence="26">
    <location>
        <begin position="22"/>
        <end position="73"/>
    </location>
</feature>